<dbReference type="AlphaFoldDB" id="J0D1U6"/>
<protein>
    <recommendedName>
        <fullName evidence="3">Nudix hydrolase domain-containing protein</fullName>
    </recommendedName>
</protein>
<organism evidence="1 2">
    <name type="scientific">Auricularia subglabra (strain TFB-10046 / SS5)</name>
    <name type="common">White-rot fungus</name>
    <name type="synonym">Auricularia delicata (strain TFB10046)</name>
    <dbReference type="NCBI Taxonomy" id="717982"/>
    <lineage>
        <taxon>Eukaryota</taxon>
        <taxon>Fungi</taxon>
        <taxon>Dikarya</taxon>
        <taxon>Basidiomycota</taxon>
        <taxon>Agaricomycotina</taxon>
        <taxon>Agaricomycetes</taxon>
        <taxon>Auriculariales</taxon>
        <taxon>Auriculariaceae</taxon>
        <taxon>Auricularia</taxon>
    </lineage>
</organism>
<keyword evidence="2" id="KW-1185">Reference proteome</keyword>
<name>J0D1U6_AURST</name>
<accession>J0D1U6</accession>
<proteinExistence type="predicted"/>
<dbReference type="Proteomes" id="UP000006514">
    <property type="component" value="Unassembled WGS sequence"/>
</dbReference>
<dbReference type="EMBL" id="JH687805">
    <property type="protein sequence ID" value="EJD40135.1"/>
    <property type="molecule type" value="Genomic_DNA"/>
</dbReference>
<evidence type="ECO:0008006" key="3">
    <source>
        <dbReference type="Google" id="ProtNLM"/>
    </source>
</evidence>
<reference evidence="2" key="1">
    <citation type="journal article" date="2012" name="Science">
        <title>The Paleozoic origin of enzymatic lignin decomposition reconstructed from 31 fungal genomes.</title>
        <authorList>
            <person name="Floudas D."/>
            <person name="Binder M."/>
            <person name="Riley R."/>
            <person name="Barry K."/>
            <person name="Blanchette R.A."/>
            <person name="Henrissat B."/>
            <person name="Martinez A.T."/>
            <person name="Otillar R."/>
            <person name="Spatafora J.W."/>
            <person name="Yadav J.S."/>
            <person name="Aerts A."/>
            <person name="Benoit I."/>
            <person name="Boyd A."/>
            <person name="Carlson A."/>
            <person name="Copeland A."/>
            <person name="Coutinho P.M."/>
            <person name="de Vries R.P."/>
            <person name="Ferreira P."/>
            <person name="Findley K."/>
            <person name="Foster B."/>
            <person name="Gaskell J."/>
            <person name="Glotzer D."/>
            <person name="Gorecki P."/>
            <person name="Heitman J."/>
            <person name="Hesse C."/>
            <person name="Hori C."/>
            <person name="Igarashi K."/>
            <person name="Jurgens J.A."/>
            <person name="Kallen N."/>
            <person name="Kersten P."/>
            <person name="Kohler A."/>
            <person name="Kuees U."/>
            <person name="Kumar T.K.A."/>
            <person name="Kuo A."/>
            <person name="LaButti K."/>
            <person name="Larrondo L.F."/>
            <person name="Lindquist E."/>
            <person name="Ling A."/>
            <person name="Lombard V."/>
            <person name="Lucas S."/>
            <person name="Lundell T."/>
            <person name="Martin R."/>
            <person name="McLaughlin D.J."/>
            <person name="Morgenstern I."/>
            <person name="Morin E."/>
            <person name="Murat C."/>
            <person name="Nagy L.G."/>
            <person name="Nolan M."/>
            <person name="Ohm R.A."/>
            <person name="Patyshakuliyeva A."/>
            <person name="Rokas A."/>
            <person name="Ruiz-Duenas F.J."/>
            <person name="Sabat G."/>
            <person name="Salamov A."/>
            <person name="Samejima M."/>
            <person name="Schmutz J."/>
            <person name="Slot J.C."/>
            <person name="St John F."/>
            <person name="Stenlid J."/>
            <person name="Sun H."/>
            <person name="Sun S."/>
            <person name="Syed K."/>
            <person name="Tsang A."/>
            <person name="Wiebenga A."/>
            <person name="Young D."/>
            <person name="Pisabarro A."/>
            <person name="Eastwood D.C."/>
            <person name="Martin F."/>
            <person name="Cullen D."/>
            <person name="Grigoriev I.V."/>
            <person name="Hibbett D.S."/>
        </authorList>
    </citation>
    <scope>NUCLEOTIDE SEQUENCE [LARGE SCALE GENOMIC DNA]</scope>
    <source>
        <strain evidence="2">TFB10046</strain>
    </source>
</reference>
<dbReference type="KEGG" id="adl:AURDEDRAFT_115944"/>
<sequence length="181" mass="20618">MSFQIGAVVINQKDEVLLFENIASGISRLPRFDGKLLDVACLSPFKFLYDQSQLEVDRLPLLMTKRQYRNSDAESYDELEQELVFENTFTTSPFSVGLDVAWFRIKQDPLYPDGRQCVVNWYSGIIRGNSVPSQSNDIRVHFLPIAEAISAVSDNDYVAENALRAFDTLWTATKHFQAGKR</sequence>
<gene>
    <name evidence="1" type="ORF">AURDEDRAFT_115944</name>
</gene>
<dbReference type="InParanoid" id="J0D1U6"/>
<evidence type="ECO:0000313" key="1">
    <source>
        <dbReference type="EMBL" id="EJD40135.1"/>
    </source>
</evidence>
<evidence type="ECO:0000313" key="2">
    <source>
        <dbReference type="Proteomes" id="UP000006514"/>
    </source>
</evidence>